<organism evidence="2 3">
    <name type="scientific">Triplophysa rosa</name>
    <name type="common">Cave loach</name>
    <dbReference type="NCBI Taxonomy" id="992332"/>
    <lineage>
        <taxon>Eukaryota</taxon>
        <taxon>Metazoa</taxon>
        <taxon>Chordata</taxon>
        <taxon>Craniata</taxon>
        <taxon>Vertebrata</taxon>
        <taxon>Euteleostomi</taxon>
        <taxon>Actinopterygii</taxon>
        <taxon>Neopterygii</taxon>
        <taxon>Teleostei</taxon>
        <taxon>Ostariophysi</taxon>
        <taxon>Cypriniformes</taxon>
        <taxon>Nemacheilidae</taxon>
        <taxon>Triplophysa</taxon>
    </lineage>
</organism>
<reference evidence="2" key="1">
    <citation type="submission" date="2021-02" db="EMBL/GenBank/DDBJ databases">
        <title>Comparative genomics reveals that relaxation of natural selection precedes convergent phenotypic evolution of cavefish.</title>
        <authorList>
            <person name="Peng Z."/>
        </authorList>
    </citation>
    <scope>NUCLEOTIDE SEQUENCE</scope>
    <source>
        <tissue evidence="2">Muscle</tissue>
    </source>
</reference>
<proteinExistence type="predicted"/>
<accession>A0A9W8C763</accession>
<sequence length="130" mass="14972">MLSIEALGITYQVMQLVEKERNLLKLFSSINAEEETLKTLKGDLHTLELAVDPSTQIILYRDFQEWLLSDSPKFPSEEDLDGAALGLLRLQEIYKFYPEDITRGMPFSMEDAIHVGVVAYQHDKFQHAFH</sequence>
<feature type="domain" description="Prolyl 4-hydroxylase N-terminal" evidence="1">
    <location>
        <begin position="69"/>
        <end position="105"/>
    </location>
</feature>
<evidence type="ECO:0000313" key="2">
    <source>
        <dbReference type="EMBL" id="KAI7809202.1"/>
    </source>
</evidence>
<dbReference type="Proteomes" id="UP001059041">
    <property type="component" value="Linkage Group LG5"/>
</dbReference>
<dbReference type="Gene3D" id="1.25.40.10">
    <property type="entry name" value="Tetratricopeptide repeat domain"/>
    <property type="match status" value="1"/>
</dbReference>
<evidence type="ECO:0000313" key="3">
    <source>
        <dbReference type="Proteomes" id="UP001059041"/>
    </source>
</evidence>
<gene>
    <name evidence="2" type="ORF">IRJ41_002313</name>
</gene>
<dbReference type="Pfam" id="PF08336">
    <property type="entry name" value="P4Ha_N"/>
    <property type="match status" value="1"/>
</dbReference>
<dbReference type="GO" id="GO:0005783">
    <property type="term" value="C:endoplasmic reticulum"/>
    <property type="evidence" value="ECO:0007669"/>
    <property type="project" value="InterPro"/>
</dbReference>
<evidence type="ECO:0000259" key="1">
    <source>
        <dbReference type="Pfam" id="PF08336"/>
    </source>
</evidence>
<dbReference type="EMBL" id="JAFHDT010000005">
    <property type="protein sequence ID" value="KAI7809202.1"/>
    <property type="molecule type" value="Genomic_DNA"/>
</dbReference>
<comment type="caution">
    <text evidence="2">The sequence shown here is derived from an EMBL/GenBank/DDBJ whole genome shotgun (WGS) entry which is preliminary data.</text>
</comment>
<dbReference type="InterPro" id="IPR011990">
    <property type="entry name" value="TPR-like_helical_dom_sf"/>
</dbReference>
<name>A0A9W8C763_TRIRA</name>
<dbReference type="AlphaFoldDB" id="A0A9W8C763"/>
<protein>
    <recommendedName>
        <fullName evidence="1">Prolyl 4-hydroxylase N-terminal domain-containing protein</fullName>
    </recommendedName>
</protein>
<dbReference type="InterPro" id="IPR013547">
    <property type="entry name" value="P4H_N"/>
</dbReference>
<dbReference type="GO" id="GO:0004656">
    <property type="term" value="F:procollagen-proline 4-dioxygenase activity"/>
    <property type="evidence" value="ECO:0007669"/>
    <property type="project" value="InterPro"/>
</dbReference>
<keyword evidence="3" id="KW-1185">Reference proteome</keyword>